<evidence type="ECO:0000313" key="1">
    <source>
        <dbReference type="EMBL" id="GIY76758.1"/>
    </source>
</evidence>
<keyword evidence="2" id="KW-1185">Reference proteome</keyword>
<name>A0AAV4W586_CAEEX</name>
<reference evidence="1 2" key="1">
    <citation type="submission" date="2021-06" db="EMBL/GenBank/DDBJ databases">
        <title>Caerostris extrusa draft genome.</title>
        <authorList>
            <person name="Kono N."/>
            <person name="Arakawa K."/>
        </authorList>
    </citation>
    <scope>NUCLEOTIDE SEQUENCE [LARGE SCALE GENOMIC DNA]</scope>
</reference>
<evidence type="ECO:0000313" key="2">
    <source>
        <dbReference type="Proteomes" id="UP001054945"/>
    </source>
</evidence>
<comment type="caution">
    <text evidence="1">The sequence shown here is derived from an EMBL/GenBank/DDBJ whole genome shotgun (WGS) entry which is preliminary data.</text>
</comment>
<gene>
    <name evidence="1" type="ORF">CEXT_396761</name>
</gene>
<protein>
    <submittedName>
        <fullName evidence="1">Uncharacterized protein</fullName>
    </submittedName>
</protein>
<proteinExistence type="predicted"/>
<dbReference type="EMBL" id="BPLR01015529">
    <property type="protein sequence ID" value="GIY76758.1"/>
    <property type="molecule type" value="Genomic_DNA"/>
</dbReference>
<sequence>MTERQLRGAYGEQPGIKAKFDDGAWFVGRGPTGVAEAGGRDHISARIVKFAMIRRPGHRGSGRGKDCASLPSPPCKLTSRLFFPSEAKEI</sequence>
<organism evidence="1 2">
    <name type="scientific">Caerostris extrusa</name>
    <name type="common">Bark spider</name>
    <name type="synonym">Caerostris bankana</name>
    <dbReference type="NCBI Taxonomy" id="172846"/>
    <lineage>
        <taxon>Eukaryota</taxon>
        <taxon>Metazoa</taxon>
        <taxon>Ecdysozoa</taxon>
        <taxon>Arthropoda</taxon>
        <taxon>Chelicerata</taxon>
        <taxon>Arachnida</taxon>
        <taxon>Araneae</taxon>
        <taxon>Araneomorphae</taxon>
        <taxon>Entelegynae</taxon>
        <taxon>Araneoidea</taxon>
        <taxon>Araneidae</taxon>
        <taxon>Caerostris</taxon>
    </lineage>
</organism>
<accession>A0AAV4W586</accession>
<dbReference type="Proteomes" id="UP001054945">
    <property type="component" value="Unassembled WGS sequence"/>
</dbReference>
<dbReference type="AlphaFoldDB" id="A0AAV4W586"/>